<dbReference type="CDD" id="cd00845">
    <property type="entry name" value="MPP_UshA_N_like"/>
    <property type="match status" value="1"/>
</dbReference>
<accession>A0ABS2SYE5</accession>
<dbReference type="InterPro" id="IPR004843">
    <property type="entry name" value="Calcineurin-like_PHP"/>
</dbReference>
<dbReference type="Pfam" id="PF02872">
    <property type="entry name" value="5_nucleotid_C"/>
    <property type="match status" value="1"/>
</dbReference>
<dbReference type="InterPro" id="IPR008334">
    <property type="entry name" value="5'-Nucleotdase_C"/>
</dbReference>
<evidence type="ECO:0000256" key="1">
    <source>
        <dbReference type="ARBA" id="ARBA00022729"/>
    </source>
</evidence>
<feature type="domain" description="5'-Nucleotidase C-terminal" evidence="4">
    <location>
        <begin position="288"/>
        <end position="410"/>
    </location>
</feature>
<proteinExistence type="inferred from homology"/>
<comment type="caution">
    <text evidence="5">The sequence shown here is derived from an EMBL/GenBank/DDBJ whole genome shotgun (WGS) entry which is preliminary data.</text>
</comment>
<name>A0ABS2SYE5_9BACI</name>
<protein>
    <submittedName>
        <fullName evidence="5">5'-nucleotidase</fullName>
        <ecNumber evidence="5">3.1.3.5</ecNumber>
    </submittedName>
</protein>
<dbReference type="InterPro" id="IPR011240">
    <property type="entry name" value="Pesterase_YunD"/>
</dbReference>
<comment type="similarity">
    <text evidence="2">Belongs to the 5'-nucleotidase family.</text>
</comment>
<dbReference type="PRINTS" id="PR01607">
    <property type="entry name" value="APYRASEFAMLY"/>
</dbReference>
<evidence type="ECO:0000259" key="3">
    <source>
        <dbReference type="Pfam" id="PF00149"/>
    </source>
</evidence>
<keyword evidence="2" id="KW-0547">Nucleotide-binding</keyword>
<dbReference type="RefSeq" id="WP_367617829.1">
    <property type="nucleotide sequence ID" value="NZ_JAFBCV010000014.1"/>
</dbReference>
<keyword evidence="2 5" id="KW-0378">Hydrolase</keyword>
<dbReference type="Proteomes" id="UP001179280">
    <property type="component" value="Unassembled WGS sequence"/>
</dbReference>
<dbReference type="SUPFAM" id="SSF56300">
    <property type="entry name" value="Metallo-dependent phosphatases"/>
    <property type="match status" value="1"/>
</dbReference>
<dbReference type="Gene3D" id="3.60.21.10">
    <property type="match status" value="1"/>
</dbReference>
<dbReference type="PANTHER" id="PTHR11575">
    <property type="entry name" value="5'-NUCLEOTIDASE-RELATED"/>
    <property type="match status" value="1"/>
</dbReference>
<keyword evidence="6" id="KW-1185">Reference proteome</keyword>
<feature type="domain" description="Calcineurin-like phosphoesterase" evidence="3">
    <location>
        <begin position="6"/>
        <end position="200"/>
    </location>
</feature>
<organism evidence="5 6">
    <name type="scientific">Shouchella xiaoxiensis</name>
    <dbReference type="NCBI Taxonomy" id="766895"/>
    <lineage>
        <taxon>Bacteria</taxon>
        <taxon>Bacillati</taxon>
        <taxon>Bacillota</taxon>
        <taxon>Bacilli</taxon>
        <taxon>Bacillales</taxon>
        <taxon>Bacillaceae</taxon>
        <taxon>Shouchella</taxon>
    </lineage>
</organism>
<keyword evidence="1" id="KW-0732">Signal</keyword>
<dbReference type="SUPFAM" id="SSF55816">
    <property type="entry name" value="5'-nucleotidase (syn. UDP-sugar hydrolase), C-terminal domain"/>
    <property type="match status" value="1"/>
</dbReference>
<reference evidence="5" key="1">
    <citation type="submission" date="2021-01" db="EMBL/GenBank/DDBJ databases">
        <title>Genomic Encyclopedia of Type Strains, Phase IV (KMG-IV): sequencing the most valuable type-strain genomes for metagenomic binning, comparative biology and taxonomic classification.</title>
        <authorList>
            <person name="Goeker M."/>
        </authorList>
    </citation>
    <scope>NUCLEOTIDE SEQUENCE</scope>
    <source>
        <strain evidence="5">DSM 21943</strain>
    </source>
</reference>
<evidence type="ECO:0000313" key="5">
    <source>
        <dbReference type="EMBL" id="MBM7840538.1"/>
    </source>
</evidence>
<dbReference type="InterPro" id="IPR006179">
    <property type="entry name" value="5_nucleotidase/apyrase"/>
</dbReference>
<dbReference type="InterPro" id="IPR029052">
    <property type="entry name" value="Metallo-depent_PP-like"/>
</dbReference>
<gene>
    <name evidence="5" type="ORF">JOC54_003830</name>
</gene>
<dbReference type="GO" id="GO:0008253">
    <property type="term" value="F:5'-nucleotidase activity"/>
    <property type="evidence" value="ECO:0007669"/>
    <property type="project" value="UniProtKB-EC"/>
</dbReference>
<dbReference type="EC" id="3.1.3.5" evidence="5"/>
<evidence type="ECO:0000256" key="2">
    <source>
        <dbReference type="RuleBase" id="RU362119"/>
    </source>
</evidence>
<dbReference type="InterPro" id="IPR036907">
    <property type="entry name" value="5'-Nucleotdase_C_sf"/>
</dbReference>
<dbReference type="PIRSF" id="PIRSF036361">
    <property type="entry name" value="YunD"/>
    <property type="match status" value="1"/>
</dbReference>
<evidence type="ECO:0000313" key="6">
    <source>
        <dbReference type="Proteomes" id="UP001179280"/>
    </source>
</evidence>
<evidence type="ECO:0000259" key="4">
    <source>
        <dbReference type="Pfam" id="PF02872"/>
    </source>
</evidence>
<dbReference type="PANTHER" id="PTHR11575:SF23">
    <property type="entry name" value="5-NUCLEOTIDASE FAMILY PROTEIN"/>
    <property type="match status" value="1"/>
</dbReference>
<dbReference type="Gene3D" id="3.90.780.10">
    <property type="entry name" value="5'-Nucleotidase, C-terminal domain"/>
    <property type="match status" value="1"/>
</dbReference>
<dbReference type="EMBL" id="JAFBCV010000014">
    <property type="protein sequence ID" value="MBM7840538.1"/>
    <property type="molecule type" value="Genomic_DNA"/>
</dbReference>
<dbReference type="Pfam" id="PF00149">
    <property type="entry name" value="Metallophos"/>
    <property type="match status" value="1"/>
</dbReference>
<sequence length="446" mass="50000">MKKQVTLYHTNDIHSGFKQWSRIVSHIKNNRSPDMRYIDLGDHADRSNPMTEATAGHANIELLNAAGVDFVTIGNNEGVTFSKEMLERMYGQASFKVVVANLLDVETGKEPKWAVPYLVDTMDNGLRIGYIGFTAAMIYFYEQLGWEVSFSISKLKEMVEFLAPKTDAIVLLSHLGLPKDEMIAREVQGIAAIIGAHTHHALPNGKTVNNTVIAQAGKHGNYLGELTLTFSNNQLYEVKETLLDPALFERDEETFTLLQVLEEQSQIALSEPAVYLSRPLEIDWFHWSESGQELCDALTTWCKEEIGMLNAGVLLERLPAGPVTNGDIHRICPHPINPCIVELNGIELKETIERAQTDEIVQLQLKGFGFRGKVLGLMLFSGIEITAKGIFIQGKPIQAEQSYRLATLDMYTFGFLFPHIAEAANKTYLLPEFLRDVLFAMLKNRN</sequence>